<evidence type="ECO:0000256" key="1">
    <source>
        <dbReference type="SAM" id="Coils"/>
    </source>
</evidence>
<dbReference type="STRING" id="1122949.GCA_000378725_01468"/>
<feature type="coiled-coil region" evidence="1">
    <location>
        <begin position="41"/>
        <end position="96"/>
    </location>
</feature>
<sequence length="191" mass="21968">MLSKEKLLEMGIAEDLADKILEDVNKDYVPGYRYKEVKDSLESLNSEISKRDKQIDGLKKLSGNKEELEAEINSLKEANKKAKEETEENLKAIRKDNAITEYLYNQRVNNVGVLKKLLNNQDIKYEDEKLIGIDEQMKALREDNSLKSLFANNDFRGANPNTAGDNREKPKGLFDAVIKREDQEEKFNPWG</sequence>
<reference evidence="3 4" key="1">
    <citation type="submission" date="2018-06" db="EMBL/GenBank/DDBJ databases">
        <authorList>
            <consortium name="Pathogen Informatics"/>
            <person name="Doyle S."/>
        </authorList>
    </citation>
    <scope>NUCLEOTIDE SEQUENCE [LARGE SCALE GENOMIC DNA]</scope>
    <source>
        <strain evidence="3 4">NCTC13149</strain>
    </source>
</reference>
<gene>
    <name evidence="3" type="ORF">NCTC13149_01571</name>
</gene>
<dbReference type="OrthoDB" id="2365850at2"/>
<accession>A0A379C650</accession>
<name>A0A379C650_9FIRM</name>
<dbReference type="EMBL" id="UGSZ01000001">
    <property type="protein sequence ID" value="SUB57714.1"/>
    <property type="molecule type" value="Genomic_DNA"/>
</dbReference>
<keyword evidence="1" id="KW-0175">Coiled coil</keyword>
<evidence type="ECO:0000313" key="4">
    <source>
        <dbReference type="Proteomes" id="UP000255517"/>
    </source>
</evidence>
<dbReference type="AlphaFoldDB" id="A0A379C650"/>
<feature type="region of interest" description="Disordered" evidence="2">
    <location>
        <begin position="151"/>
        <end position="172"/>
    </location>
</feature>
<dbReference type="RefSeq" id="WP_019035114.1">
    <property type="nucleotide sequence ID" value="NZ_UGSZ01000001.1"/>
</dbReference>
<dbReference type="Pfam" id="PF06810">
    <property type="entry name" value="Phage_scaffold"/>
    <property type="match status" value="1"/>
</dbReference>
<protein>
    <submittedName>
        <fullName evidence="3">Phage minor structural protein GP20</fullName>
    </submittedName>
</protein>
<dbReference type="InterPro" id="IPR009636">
    <property type="entry name" value="SCAF"/>
</dbReference>
<evidence type="ECO:0000256" key="2">
    <source>
        <dbReference type="SAM" id="MobiDB-lite"/>
    </source>
</evidence>
<evidence type="ECO:0000313" key="3">
    <source>
        <dbReference type="EMBL" id="SUB57714.1"/>
    </source>
</evidence>
<proteinExistence type="predicted"/>
<dbReference type="Proteomes" id="UP000255517">
    <property type="component" value="Unassembled WGS sequence"/>
</dbReference>
<organism evidence="3 4">
    <name type="scientific">Peptoniphilus lacrimalis</name>
    <dbReference type="NCBI Taxonomy" id="33031"/>
    <lineage>
        <taxon>Bacteria</taxon>
        <taxon>Bacillati</taxon>
        <taxon>Bacillota</taxon>
        <taxon>Tissierellia</taxon>
        <taxon>Tissierellales</taxon>
        <taxon>Peptoniphilaceae</taxon>
        <taxon>Peptoniphilus</taxon>
    </lineage>
</organism>